<evidence type="ECO:0000259" key="1">
    <source>
        <dbReference type="Pfam" id="PF00644"/>
    </source>
</evidence>
<dbReference type="Gene3D" id="3.90.228.10">
    <property type="match status" value="1"/>
</dbReference>
<accession>A0A812RRN9</accession>
<organism evidence="2 3">
    <name type="scientific">Symbiodinium pilosum</name>
    <name type="common">Dinoflagellate</name>
    <dbReference type="NCBI Taxonomy" id="2952"/>
    <lineage>
        <taxon>Eukaryota</taxon>
        <taxon>Sar</taxon>
        <taxon>Alveolata</taxon>
        <taxon>Dinophyceae</taxon>
        <taxon>Suessiales</taxon>
        <taxon>Symbiodiniaceae</taxon>
        <taxon>Symbiodinium</taxon>
    </lineage>
</organism>
<dbReference type="PANTHER" id="PTHR45740">
    <property type="entry name" value="POLY [ADP-RIBOSE] POLYMERASE"/>
    <property type="match status" value="1"/>
</dbReference>
<evidence type="ECO:0000313" key="3">
    <source>
        <dbReference type="Proteomes" id="UP000649617"/>
    </source>
</evidence>
<dbReference type="GO" id="GO:0005634">
    <property type="term" value="C:nucleus"/>
    <property type="evidence" value="ECO:0007669"/>
    <property type="project" value="TreeGrafter"/>
</dbReference>
<dbReference type="InterPro" id="IPR012317">
    <property type="entry name" value="Poly(ADP-ribose)pol_cat_dom"/>
</dbReference>
<dbReference type="OrthoDB" id="408612at2759"/>
<evidence type="ECO:0000313" key="2">
    <source>
        <dbReference type="EMBL" id="CAE7453560.1"/>
    </source>
</evidence>
<keyword evidence="3" id="KW-1185">Reference proteome</keyword>
<dbReference type="PANTHER" id="PTHR45740:SF2">
    <property type="entry name" value="POLY [ADP-RIBOSE] POLYMERASE"/>
    <property type="match status" value="1"/>
</dbReference>
<dbReference type="GO" id="GO:1990404">
    <property type="term" value="F:NAD+-protein mono-ADP-ribosyltransferase activity"/>
    <property type="evidence" value="ECO:0007669"/>
    <property type="project" value="TreeGrafter"/>
</dbReference>
<gene>
    <name evidence="2" type="primary">Tiparp</name>
    <name evidence="2" type="ORF">SPIL2461_LOCUS11122</name>
</gene>
<protein>
    <submittedName>
        <fullName evidence="2">Tiparp protein</fullName>
    </submittedName>
</protein>
<sequence>MAAAVAAAVGDIPVPVAMAFEEKQAHEQEVKEIQGALLVCAGPPQGMLPVLSSSSDTVRACSLLSHAAVSRLDPSLAALRALPPQRPQRTRVTGTEDGFEVVIDQLTLPPYWATRDGVHIFPDPNRIAEVQQLMTDTWRTRFTRDRWLVGGAERVPLGCRVANVLRVENHRAYTRYMNYKDGLRVKRPGPCMPFRTQTSDRINLLDDDVNERYLFHGTNPESAQSIARDLFKIDRAGSCAGSMFGRGIYLAENASKSDEYAKEGAGVYLGLCAMLLCRGAMGEVLTVSEAGDMQEKVRAGGYDSVCGDRLAAAGTFREMVFFNEEAVYAEFIVIYTRIYE</sequence>
<comment type="caution">
    <text evidence="2">The sequence shown here is derived from an EMBL/GenBank/DDBJ whole genome shotgun (WGS) entry which is preliminary data.</text>
</comment>
<dbReference type="SUPFAM" id="SSF56399">
    <property type="entry name" value="ADP-ribosylation"/>
    <property type="match status" value="1"/>
</dbReference>
<dbReference type="InterPro" id="IPR051712">
    <property type="entry name" value="ARTD-AVP"/>
</dbReference>
<dbReference type="Pfam" id="PF00644">
    <property type="entry name" value="PARP"/>
    <property type="match status" value="1"/>
</dbReference>
<dbReference type="GO" id="GO:0003950">
    <property type="term" value="F:NAD+ poly-ADP-ribosyltransferase activity"/>
    <property type="evidence" value="ECO:0007669"/>
    <property type="project" value="InterPro"/>
</dbReference>
<proteinExistence type="predicted"/>
<name>A0A812RRN9_SYMPI</name>
<reference evidence="2" key="1">
    <citation type="submission" date="2021-02" db="EMBL/GenBank/DDBJ databases">
        <authorList>
            <person name="Dougan E. K."/>
            <person name="Rhodes N."/>
            <person name="Thang M."/>
            <person name="Chan C."/>
        </authorList>
    </citation>
    <scope>NUCLEOTIDE SEQUENCE</scope>
</reference>
<dbReference type="AlphaFoldDB" id="A0A812RRN9"/>
<feature type="domain" description="PARP catalytic" evidence="1">
    <location>
        <begin position="160"/>
        <end position="306"/>
    </location>
</feature>
<dbReference type="Proteomes" id="UP000649617">
    <property type="component" value="Unassembled WGS sequence"/>
</dbReference>
<dbReference type="EMBL" id="CAJNIZ010021591">
    <property type="protein sequence ID" value="CAE7453560.1"/>
    <property type="molecule type" value="Genomic_DNA"/>
</dbReference>